<evidence type="ECO:0000313" key="2">
    <source>
        <dbReference type="EMBL" id="PIR47670.1"/>
    </source>
</evidence>
<feature type="transmembrane region" description="Helical" evidence="1">
    <location>
        <begin position="125"/>
        <end position="148"/>
    </location>
</feature>
<feature type="transmembrane region" description="Helical" evidence="1">
    <location>
        <begin position="463"/>
        <end position="487"/>
    </location>
</feature>
<name>A0A2H0RMH4_9BACT</name>
<feature type="transmembrane region" description="Helical" evidence="1">
    <location>
        <begin position="377"/>
        <end position="396"/>
    </location>
</feature>
<feature type="transmembrane region" description="Helical" evidence="1">
    <location>
        <begin position="258"/>
        <end position="277"/>
    </location>
</feature>
<dbReference type="AlphaFoldDB" id="A0A2H0RMH4"/>
<feature type="transmembrane region" description="Helical" evidence="1">
    <location>
        <begin position="61"/>
        <end position="81"/>
    </location>
</feature>
<feature type="transmembrane region" description="Helical" evidence="1">
    <location>
        <begin position="309"/>
        <end position="329"/>
    </location>
</feature>
<dbReference type="Proteomes" id="UP000230084">
    <property type="component" value="Unassembled WGS sequence"/>
</dbReference>
<feature type="transmembrane region" description="Helical" evidence="1">
    <location>
        <begin position="439"/>
        <end position="456"/>
    </location>
</feature>
<sequence length="692" mass="75769">MKQLFPLKYSIGTVLGLAGLSLGAFLTHLPLVTTLSVLFLLTLASLRLGRLFDHTQASVRALLGLLVALSFLMITGAGVYYVGFVTIASYFWVLAALPFFAWLVTRNTEEPETESTETIHGSSGLYASFIVIALIAYFVTLTGHTTLLATRSPWLIITPQILGWIGLAGFGLLQLAKRGSIRLSLIGTMFVLFSIVSVAAFVFPLGYGFDPFLHQATIDYITLHGTITPKPLYYVGQYALELIGVLFTGVSTQSFDTFLLPVLAALLLPSVAAASTWQITKRHLPTALAAIGTLLLPLSSFINTTPQGLANLWTLCVFFLGLPELITGHRWVSRWVLVIVALAAVLVHPLAGLPAVLFVTLMIITTQSNWSSSLRRILTVLVSIGGAVMLPIAFSLSGSGYGHLQLHLSNLSHLLPATFFSTRFNVIGDLATFLGTNQWLWLIALALVACVLLWNLSHRTWLLVPLTAGLLLINAILLSAAGDFSFLIDYEQTNYVDRVIHLVIFAIAPLALLGFALGVERLLQMKKHVVTIGITLLFLTAITSVAYASYPRHDTYSVSRGFTVSKSDHTTVTSIQSHAKNIPYVVLANQAVSAAAIQDFGFAHYYGPNTDVFYYPVPTGGPLYQLYLDMIEETPTRAIALQAMDIAGVDRLYFVINDYWWSSERAFERAKLSTDTWFQIDNGATTVFIYSR</sequence>
<feature type="transmembrane region" description="Helical" evidence="1">
    <location>
        <begin position="154"/>
        <end position="173"/>
    </location>
</feature>
<dbReference type="EMBL" id="PCYM01000003">
    <property type="protein sequence ID" value="PIR47670.1"/>
    <property type="molecule type" value="Genomic_DNA"/>
</dbReference>
<feature type="transmembrane region" description="Helical" evidence="1">
    <location>
        <begin position="283"/>
        <end position="302"/>
    </location>
</feature>
<feature type="transmembrane region" description="Helical" evidence="1">
    <location>
        <begin position="499"/>
        <end position="517"/>
    </location>
</feature>
<reference evidence="2 3" key="1">
    <citation type="submission" date="2017-09" db="EMBL/GenBank/DDBJ databases">
        <title>Depth-based differentiation of microbial function through sediment-hosted aquifers and enrichment of novel symbionts in the deep terrestrial subsurface.</title>
        <authorList>
            <person name="Probst A.J."/>
            <person name="Ladd B."/>
            <person name="Jarett J.K."/>
            <person name="Geller-Mcgrath D.E."/>
            <person name="Sieber C.M."/>
            <person name="Emerson J.B."/>
            <person name="Anantharaman K."/>
            <person name="Thomas B.C."/>
            <person name="Malmstrom R."/>
            <person name="Stieglmeier M."/>
            <person name="Klingl A."/>
            <person name="Woyke T."/>
            <person name="Ryan C.M."/>
            <person name="Banfield J.F."/>
        </authorList>
    </citation>
    <scope>NUCLEOTIDE SEQUENCE [LARGE SCALE GENOMIC DNA]</scope>
    <source>
        <strain evidence="2">CG10_big_fil_rev_8_21_14_0_10_50_16</strain>
    </source>
</reference>
<evidence type="ECO:0000313" key="3">
    <source>
        <dbReference type="Proteomes" id="UP000230084"/>
    </source>
</evidence>
<feature type="transmembrane region" description="Helical" evidence="1">
    <location>
        <begin position="185"/>
        <end position="207"/>
    </location>
</feature>
<evidence type="ECO:0008006" key="4">
    <source>
        <dbReference type="Google" id="ProtNLM"/>
    </source>
</evidence>
<keyword evidence="1" id="KW-1133">Transmembrane helix</keyword>
<feature type="transmembrane region" description="Helical" evidence="1">
    <location>
        <begin position="335"/>
        <end position="365"/>
    </location>
</feature>
<feature type="transmembrane region" description="Helical" evidence="1">
    <location>
        <begin position="31"/>
        <end position="49"/>
    </location>
</feature>
<evidence type="ECO:0000256" key="1">
    <source>
        <dbReference type="SAM" id="Phobius"/>
    </source>
</evidence>
<comment type="caution">
    <text evidence="2">The sequence shown here is derived from an EMBL/GenBank/DDBJ whole genome shotgun (WGS) entry which is preliminary data.</text>
</comment>
<organism evidence="2 3">
    <name type="scientific">Candidatus Uhrbacteria bacterium CG10_big_fil_rev_8_21_14_0_10_50_16</name>
    <dbReference type="NCBI Taxonomy" id="1975039"/>
    <lineage>
        <taxon>Bacteria</taxon>
        <taxon>Candidatus Uhriibacteriota</taxon>
    </lineage>
</organism>
<gene>
    <name evidence="2" type="ORF">COV06_02185</name>
</gene>
<keyword evidence="1" id="KW-0472">Membrane</keyword>
<feature type="transmembrane region" description="Helical" evidence="1">
    <location>
        <begin position="232"/>
        <end position="251"/>
    </location>
</feature>
<protein>
    <recommendedName>
        <fullName evidence="4">Glycosyltransferase RgtA/B/C/D-like domain-containing protein</fullName>
    </recommendedName>
</protein>
<keyword evidence="1" id="KW-0812">Transmembrane</keyword>
<feature type="transmembrane region" description="Helical" evidence="1">
    <location>
        <begin position="529"/>
        <end position="550"/>
    </location>
</feature>
<accession>A0A2H0RMH4</accession>
<feature type="transmembrane region" description="Helical" evidence="1">
    <location>
        <begin position="87"/>
        <end position="104"/>
    </location>
</feature>
<proteinExistence type="predicted"/>